<name>A0A834KWA5_VESPE</name>
<feature type="chain" id="PRO_5032857910" evidence="1">
    <location>
        <begin position="20"/>
        <end position="110"/>
    </location>
</feature>
<sequence length="110" mass="12821">MKNRLRLFIIFYAFLGISTEKSIDYADTVIPSHRTRSLPDIVENPHTNWTTLTEALDIFSGRNLVKNWVEGRYPVGEQCSKDISRYIEGLKRQELWALKGEFDTSKQKLN</sequence>
<keyword evidence="3" id="KW-1185">Reference proteome</keyword>
<comment type="caution">
    <text evidence="2">The sequence shown here is derived from an EMBL/GenBank/DDBJ whole genome shotgun (WGS) entry which is preliminary data.</text>
</comment>
<evidence type="ECO:0000256" key="1">
    <source>
        <dbReference type="SAM" id="SignalP"/>
    </source>
</evidence>
<feature type="signal peptide" evidence="1">
    <location>
        <begin position="1"/>
        <end position="19"/>
    </location>
</feature>
<keyword evidence="1" id="KW-0732">Signal</keyword>
<protein>
    <submittedName>
        <fullName evidence="2">Uncharacterized protein</fullName>
    </submittedName>
</protein>
<dbReference type="AlphaFoldDB" id="A0A834KWA5"/>
<organism evidence="2 3">
    <name type="scientific">Vespula pensylvanica</name>
    <name type="common">Western yellow jacket</name>
    <name type="synonym">Wasp</name>
    <dbReference type="NCBI Taxonomy" id="30213"/>
    <lineage>
        <taxon>Eukaryota</taxon>
        <taxon>Metazoa</taxon>
        <taxon>Ecdysozoa</taxon>
        <taxon>Arthropoda</taxon>
        <taxon>Hexapoda</taxon>
        <taxon>Insecta</taxon>
        <taxon>Pterygota</taxon>
        <taxon>Neoptera</taxon>
        <taxon>Endopterygota</taxon>
        <taxon>Hymenoptera</taxon>
        <taxon>Apocrita</taxon>
        <taxon>Aculeata</taxon>
        <taxon>Vespoidea</taxon>
        <taxon>Vespidae</taxon>
        <taxon>Vespinae</taxon>
        <taxon>Vespula</taxon>
    </lineage>
</organism>
<gene>
    <name evidence="2" type="ORF">H0235_012962</name>
</gene>
<dbReference type="EMBL" id="JACSDY010000012">
    <property type="protein sequence ID" value="KAF7413111.1"/>
    <property type="molecule type" value="Genomic_DNA"/>
</dbReference>
<evidence type="ECO:0000313" key="2">
    <source>
        <dbReference type="EMBL" id="KAF7413111.1"/>
    </source>
</evidence>
<accession>A0A834KWA5</accession>
<dbReference type="Proteomes" id="UP000600918">
    <property type="component" value="Unassembled WGS sequence"/>
</dbReference>
<proteinExistence type="predicted"/>
<reference evidence="2" key="1">
    <citation type="journal article" date="2020" name="G3 (Bethesda)">
        <title>High-Quality Assemblies for Three Invasive Social Wasps from the &lt;i&gt;Vespula&lt;/i&gt; Genus.</title>
        <authorList>
            <person name="Harrop T.W.R."/>
            <person name="Guhlin J."/>
            <person name="McLaughlin G.M."/>
            <person name="Permina E."/>
            <person name="Stockwell P."/>
            <person name="Gilligan J."/>
            <person name="Le Lec M.F."/>
            <person name="Gruber M.A.M."/>
            <person name="Quinn O."/>
            <person name="Lovegrove M."/>
            <person name="Duncan E.J."/>
            <person name="Remnant E.J."/>
            <person name="Van Eeckhoven J."/>
            <person name="Graham B."/>
            <person name="Knapp R.A."/>
            <person name="Langford K.W."/>
            <person name="Kronenberg Z."/>
            <person name="Press M.O."/>
            <person name="Eacker S.M."/>
            <person name="Wilson-Rankin E.E."/>
            <person name="Purcell J."/>
            <person name="Lester P.J."/>
            <person name="Dearden P.K."/>
        </authorList>
    </citation>
    <scope>NUCLEOTIDE SEQUENCE</scope>
    <source>
        <strain evidence="2">Volc-1</strain>
    </source>
</reference>
<evidence type="ECO:0000313" key="3">
    <source>
        <dbReference type="Proteomes" id="UP000600918"/>
    </source>
</evidence>